<dbReference type="GO" id="GO:0005829">
    <property type="term" value="C:cytosol"/>
    <property type="evidence" value="ECO:0007669"/>
    <property type="project" value="TreeGrafter"/>
</dbReference>
<feature type="compositionally biased region" description="Low complexity" evidence="1">
    <location>
        <begin position="496"/>
        <end position="510"/>
    </location>
</feature>
<proteinExistence type="predicted"/>
<dbReference type="Pfam" id="PF00651">
    <property type="entry name" value="BTB"/>
    <property type="match status" value="1"/>
</dbReference>
<dbReference type="EMBL" id="JABSTU010000008">
    <property type="protein sequence ID" value="KAH8023564.1"/>
    <property type="molecule type" value="Genomic_DNA"/>
</dbReference>
<evidence type="ECO:0000313" key="3">
    <source>
        <dbReference type="EMBL" id="KAH8023564.1"/>
    </source>
</evidence>
<evidence type="ECO:0000259" key="2">
    <source>
        <dbReference type="PROSITE" id="PS50097"/>
    </source>
</evidence>
<keyword evidence="4" id="KW-1185">Reference proteome</keyword>
<evidence type="ECO:0000313" key="4">
    <source>
        <dbReference type="Proteomes" id="UP000821866"/>
    </source>
</evidence>
<dbReference type="GO" id="GO:0022008">
    <property type="term" value="P:neurogenesis"/>
    <property type="evidence" value="ECO:0007669"/>
    <property type="project" value="TreeGrafter"/>
</dbReference>
<dbReference type="VEuPathDB" id="VectorBase:LOC119171596"/>
<dbReference type="InterPro" id="IPR000210">
    <property type="entry name" value="BTB/POZ_dom"/>
</dbReference>
<organism evidence="3 4">
    <name type="scientific">Rhipicephalus microplus</name>
    <name type="common">Cattle tick</name>
    <name type="synonym">Boophilus microplus</name>
    <dbReference type="NCBI Taxonomy" id="6941"/>
    <lineage>
        <taxon>Eukaryota</taxon>
        <taxon>Metazoa</taxon>
        <taxon>Ecdysozoa</taxon>
        <taxon>Arthropoda</taxon>
        <taxon>Chelicerata</taxon>
        <taxon>Arachnida</taxon>
        <taxon>Acari</taxon>
        <taxon>Parasitiformes</taxon>
        <taxon>Ixodida</taxon>
        <taxon>Ixodoidea</taxon>
        <taxon>Ixodidae</taxon>
        <taxon>Rhipicephalinae</taxon>
        <taxon>Rhipicephalus</taxon>
        <taxon>Boophilus</taxon>
    </lineage>
</organism>
<feature type="region of interest" description="Disordered" evidence="1">
    <location>
        <begin position="133"/>
        <end position="175"/>
    </location>
</feature>
<dbReference type="InterPro" id="IPR011333">
    <property type="entry name" value="SKP1/BTB/POZ_sf"/>
</dbReference>
<feature type="compositionally biased region" description="Low complexity" evidence="1">
    <location>
        <begin position="165"/>
        <end position="174"/>
    </location>
</feature>
<dbReference type="Proteomes" id="UP000821866">
    <property type="component" value="Chromosome 6"/>
</dbReference>
<evidence type="ECO:0000256" key="1">
    <source>
        <dbReference type="SAM" id="MobiDB-lite"/>
    </source>
</evidence>
<dbReference type="PROSITE" id="PS50097">
    <property type="entry name" value="BTB"/>
    <property type="match status" value="1"/>
</dbReference>
<feature type="region of interest" description="Disordered" evidence="1">
    <location>
        <begin position="496"/>
        <end position="529"/>
    </location>
</feature>
<dbReference type="Gene3D" id="3.30.710.10">
    <property type="entry name" value="Potassium Channel Kv1.1, Chain A"/>
    <property type="match status" value="1"/>
</dbReference>
<dbReference type="PANTHER" id="PTHR45774:SF4">
    <property type="entry name" value="AXUNDEAD, ISOFORM F"/>
    <property type="match status" value="1"/>
</dbReference>
<sequence>MTPDSGCVTVCFVALSRTTVSWLTDEPPSDEPAWNGRRFRQQRQRAAVSTVDVLLFYYNKVTIELNKAQWSRRSSGDTKGACSNPPMVVAGSHPGCGGCISDGGGNVVGPCAQIWVHVKEPQVVEIPGALHYGVSHNHKGRTNGRRRAPGSRGGGRPAAFTSAMAAPRRPVPARSRCTQTEPMLCSCASYPPATGVLHPRHPARPTAPPLPEATDLLRLPEQPDVTLVVGPETGGTRSIWVHAAALKHSVVLQELLARCDDADSGRQTRTLRVVWADPDAFEKMIPFLYGRDVCLEDVPTALDVMRVAHAFAVTGLLSECLRYVGDHVDRETALSTLTRLCEVSGGGPALDLQQNLLNETRARCLDVVDRNAEWLLADVAFECLPRTIFALVLGRDSLWLRSEASAAKGADRWAAAECRRRGDAAEPAQKRRALGDAAYLVRHFLLDRDQFRRVAPAMLDDSEATLVLEFMDGRIGEERLTPALRTNLALRQRPSLPPLSLAAPSSDQSATPVTGRVRSQTMARSRKSTSAKVRKCAADVFWTVVSILD</sequence>
<dbReference type="CDD" id="cd18186">
    <property type="entry name" value="BTB_POZ_ZBTB_KLHL-like"/>
    <property type="match status" value="1"/>
</dbReference>
<feature type="domain" description="BTB" evidence="2">
    <location>
        <begin position="223"/>
        <end position="297"/>
    </location>
</feature>
<comment type="caution">
    <text evidence="3">The sequence shown here is derived from an EMBL/GenBank/DDBJ whole genome shotgun (WGS) entry which is preliminary data.</text>
</comment>
<name>A0A9J6DNF3_RHIMP</name>
<reference evidence="3" key="1">
    <citation type="journal article" date="2020" name="Cell">
        <title>Large-Scale Comparative Analyses of Tick Genomes Elucidate Their Genetic Diversity and Vector Capacities.</title>
        <authorList>
            <consortium name="Tick Genome and Microbiome Consortium (TIGMIC)"/>
            <person name="Jia N."/>
            <person name="Wang J."/>
            <person name="Shi W."/>
            <person name="Du L."/>
            <person name="Sun Y."/>
            <person name="Zhan W."/>
            <person name="Jiang J.F."/>
            <person name="Wang Q."/>
            <person name="Zhang B."/>
            <person name="Ji P."/>
            <person name="Bell-Sakyi L."/>
            <person name="Cui X.M."/>
            <person name="Yuan T.T."/>
            <person name="Jiang B.G."/>
            <person name="Yang W.F."/>
            <person name="Lam T.T."/>
            <person name="Chang Q.C."/>
            <person name="Ding S.J."/>
            <person name="Wang X.J."/>
            <person name="Zhu J.G."/>
            <person name="Ruan X.D."/>
            <person name="Zhao L."/>
            <person name="Wei J.T."/>
            <person name="Ye R.Z."/>
            <person name="Que T.C."/>
            <person name="Du C.H."/>
            <person name="Zhou Y.H."/>
            <person name="Cheng J.X."/>
            <person name="Dai P.F."/>
            <person name="Guo W.B."/>
            <person name="Han X.H."/>
            <person name="Huang E.J."/>
            <person name="Li L.F."/>
            <person name="Wei W."/>
            <person name="Gao Y.C."/>
            <person name="Liu J.Z."/>
            <person name="Shao H.Z."/>
            <person name="Wang X."/>
            <person name="Wang C.C."/>
            <person name="Yang T.C."/>
            <person name="Huo Q.B."/>
            <person name="Li W."/>
            <person name="Chen H.Y."/>
            <person name="Chen S.E."/>
            <person name="Zhou L.G."/>
            <person name="Ni X.B."/>
            <person name="Tian J.H."/>
            <person name="Sheng Y."/>
            <person name="Liu T."/>
            <person name="Pan Y.S."/>
            <person name="Xia L.Y."/>
            <person name="Li J."/>
            <person name="Zhao F."/>
            <person name="Cao W.C."/>
        </authorList>
    </citation>
    <scope>NUCLEOTIDE SEQUENCE</scope>
    <source>
        <strain evidence="3">Rmic-2018</strain>
    </source>
</reference>
<accession>A0A9J6DNF3</accession>
<dbReference type="PANTHER" id="PTHR45774">
    <property type="entry name" value="BTB/POZ DOMAIN-CONTAINING"/>
    <property type="match status" value="1"/>
</dbReference>
<dbReference type="SUPFAM" id="SSF54695">
    <property type="entry name" value="POZ domain"/>
    <property type="match status" value="1"/>
</dbReference>
<gene>
    <name evidence="3" type="ORF">HPB51_014813</name>
</gene>
<protein>
    <recommendedName>
        <fullName evidence="2">BTB domain-containing protein</fullName>
    </recommendedName>
</protein>
<dbReference type="AlphaFoldDB" id="A0A9J6DNF3"/>
<reference evidence="3" key="2">
    <citation type="submission" date="2021-09" db="EMBL/GenBank/DDBJ databases">
        <authorList>
            <person name="Jia N."/>
            <person name="Wang J."/>
            <person name="Shi W."/>
            <person name="Du L."/>
            <person name="Sun Y."/>
            <person name="Zhan W."/>
            <person name="Jiang J."/>
            <person name="Wang Q."/>
            <person name="Zhang B."/>
            <person name="Ji P."/>
            <person name="Sakyi L.B."/>
            <person name="Cui X."/>
            <person name="Yuan T."/>
            <person name="Jiang B."/>
            <person name="Yang W."/>
            <person name="Lam T.T.-Y."/>
            <person name="Chang Q."/>
            <person name="Ding S."/>
            <person name="Wang X."/>
            <person name="Zhu J."/>
            <person name="Ruan X."/>
            <person name="Zhao L."/>
            <person name="Wei J."/>
            <person name="Que T."/>
            <person name="Du C."/>
            <person name="Cheng J."/>
            <person name="Dai P."/>
            <person name="Han X."/>
            <person name="Huang E."/>
            <person name="Gao Y."/>
            <person name="Liu J."/>
            <person name="Shao H."/>
            <person name="Ye R."/>
            <person name="Li L."/>
            <person name="Wei W."/>
            <person name="Wang X."/>
            <person name="Wang C."/>
            <person name="Huo Q."/>
            <person name="Li W."/>
            <person name="Guo W."/>
            <person name="Chen H."/>
            <person name="Chen S."/>
            <person name="Zhou L."/>
            <person name="Zhou L."/>
            <person name="Ni X."/>
            <person name="Tian J."/>
            <person name="Zhou Y."/>
            <person name="Sheng Y."/>
            <person name="Liu T."/>
            <person name="Pan Y."/>
            <person name="Xia L."/>
            <person name="Li J."/>
            <person name="Zhao F."/>
            <person name="Cao W."/>
        </authorList>
    </citation>
    <scope>NUCLEOTIDE SEQUENCE</scope>
    <source>
        <strain evidence="3">Rmic-2018</strain>
        <tissue evidence="3">Larvae</tissue>
    </source>
</reference>
<feature type="compositionally biased region" description="Basic residues" evidence="1">
    <location>
        <begin position="136"/>
        <end position="149"/>
    </location>
</feature>